<dbReference type="InterPro" id="IPR009057">
    <property type="entry name" value="Homeodomain-like_sf"/>
</dbReference>
<organism evidence="6 7">
    <name type="scientific">Mycolicibacillus trivialis</name>
    <dbReference type="NCBI Taxonomy" id="1798"/>
    <lineage>
        <taxon>Bacteria</taxon>
        <taxon>Bacillati</taxon>
        <taxon>Actinomycetota</taxon>
        <taxon>Actinomycetes</taxon>
        <taxon>Mycobacteriales</taxon>
        <taxon>Mycobacteriaceae</taxon>
        <taxon>Mycolicibacillus</taxon>
    </lineage>
</organism>
<name>A0A1X2EGE2_9MYCO</name>
<evidence type="ECO:0000256" key="1">
    <source>
        <dbReference type="ARBA" id="ARBA00023015"/>
    </source>
</evidence>
<evidence type="ECO:0000256" key="2">
    <source>
        <dbReference type="ARBA" id="ARBA00023125"/>
    </source>
</evidence>
<dbReference type="AlphaFoldDB" id="A0A1X2EGE2"/>
<keyword evidence="7" id="KW-1185">Reference proteome</keyword>
<dbReference type="Pfam" id="PF00440">
    <property type="entry name" value="TetR_N"/>
    <property type="match status" value="1"/>
</dbReference>
<dbReference type="SUPFAM" id="SSF46689">
    <property type="entry name" value="Homeodomain-like"/>
    <property type="match status" value="1"/>
</dbReference>
<keyword evidence="1" id="KW-0805">Transcription regulation</keyword>
<comment type="caution">
    <text evidence="6">The sequence shown here is derived from an EMBL/GenBank/DDBJ whole genome shotgun (WGS) entry which is preliminary data.</text>
</comment>
<evidence type="ECO:0000256" key="4">
    <source>
        <dbReference type="PROSITE-ProRule" id="PRU00335"/>
    </source>
</evidence>
<evidence type="ECO:0000313" key="7">
    <source>
        <dbReference type="Proteomes" id="UP000193090"/>
    </source>
</evidence>
<evidence type="ECO:0000256" key="3">
    <source>
        <dbReference type="ARBA" id="ARBA00023163"/>
    </source>
</evidence>
<feature type="DNA-binding region" description="H-T-H motif" evidence="4">
    <location>
        <begin position="29"/>
        <end position="48"/>
    </location>
</feature>
<dbReference type="InterPro" id="IPR001647">
    <property type="entry name" value="HTH_TetR"/>
</dbReference>
<reference evidence="6 7" key="1">
    <citation type="submission" date="2016-01" db="EMBL/GenBank/DDBJ databases">
        <title>The new phylogeny of the genus Mycobacterium.</title>
        <authorList>
            <person name="Tarcisio F."/>
            <person name="Conor M."/>
            <person name="Antonella G."/>
            <person name="Elisabetta G."/>
            <person name="Giulia F.S."/>
            <person name="Sara T."/>
            <person name="Anna F."/>
            <person name="Clotilde B."/>
            <person name="Roberto B."/>
            <person name="Veronica D.S."/>
            <person name="Fabio R."/>
            <person name="Monica P."/>
            <person name="Olivier J."/>
            <person name="Enrico T."/>
            <person name="Nicola S."/>
        </authorList>
    </citation>
    <scope>NUCLEOTIDE SEQUENCE [LARGE SCALE GENOMIC DNA]</scope>
    <source>
        <strain evidence="6 7">DSM 44153</strain>
    </source>
</reference>
<gene>
    <name evidence="6" type="ORF">AWC30_13950</name>
</gene>
<dbReference type="Proteomes" id="UP000193090">
    <property type="component" value="Unassembled WGS sequence"/>
</dbReference>
<feature type="domain" description="HTH tetR-type" evidence="5">
    <location>
        <begin position="6"/>
        <end position="66"/>
    </location>
</feature>
<evidence type="ECO:0000313" key="6">
    <source>
        <dbReference type="EMBL" id="ORX01312.1"/>
    </source>
</evidence>
<keyword evidence="3" id="KW-0804">Transcription</keyword>
<dbReference type="PANTHER" id="PTHR47506:SF1">
    <property type="entry name" value="HTH-TYPE TRANSCRIPTIONAL REGULATOR YJDC"/>
    <property type="match status" value="1"/>
</dbReference>
<proteinExistence type="predicted"/>
<evidence type="ECO:0000259" key="5">
    <source>
        <dbReference type="PROSITE" id="PS50977"/>
    </source>
</evidence>
<dbReference type="EMBL" id="LQPZ01000038">
    <property type="protein sequence ID" value="ORX01312.1"/>
    <property type="molecule type" value="Genomic_DNA"/>
</dbReference>
<dbReference type="GO" id="GO:0003677">
    <property type="term" value="F:DNA binding"/>
    <property type="evidence" value="ECO:0007669"/>
    <property type="project" value="UniProtKB-UniRule"/>
</dbReference>
<dbReference type="PANTHER" id="PTHR47506">
    <property type="entry name" value="TRANSCRIPTIONAL REGULATORY PROTEIN"/>
    <property type="match status" value="1"/>
</dbReference>
<dbReference type="RefSeq" id="WP_085110802.1">
    <property type="nucleotide sequence ID" value="NZ_JACKSN010000133.1"/>
</dbReference>
<dbReference type="OrthoDB" id="8701707at2"/>
<dbReference type="PROSITE" id="PS50977">
    <property type="entry name" value="HTH_TETR_2"/>
    <property type="match status" value="1"/>
</dbReference>
<sequence length="201" mass="21297">MGRPAKFDLDQLLDAAIEIAARSGPAAVTMRAVAAAVGAPSGSVYHRFAGRPALLAAMWLHALDRFQGGYLEKFGEPDPLSAAAAAARHVIEWSADHPSYARVLARGAADFDIADWPAAQGEELAERNRRTADTIDTLAARLGATAPINRDRVRAAVVDLPYALLRRHLPPAEDGAVELPPYLGELAAQSARALCAIDVTS</sequence>
<dbReference type="STRING" id="1798.AWC30_13950"/>
<protein>
    <recommendedName>
        <fullName evidence="5">HTH tetR-type domain-containing protein</fullName>
    </recommendedName>
</protein>
<accession>A0A1X2EGE2</accession>
<dbReference type="Gene3D" id="1.10.357.10">
    <property type="entry name" value="Tetracycline Repressor, domain 2"/>
    <property type="match status" value="1"/>
</dbReference>
<keyword evidence="2 4" id="KW-0238">DNA-binding</keyword>